<evidence type="ECO:0000313" key="3">
    <source>
        <dbReference type="EMBL" id="KAF2490190.1"/>
    </source>
</evidence>
<feature type="compositionally biased region" description="Basic and acidic residues" evidence="2">
    <location>
        <begin position="1301"/>
        <end position="1330"/>
    </location>
</feature>
<feature type="compositionally biased region" description="Polar residues" evidence="2">
    <location>
        <begin position="1362"/>
        <end position="1385"/>
    </location>
</feature>
<feature type="compositionally biased region" description="Acidic residues" evidence="2">
    <location>
        <begin position="1819"/>
        <end position="1828"/>
    </location>
</feature>
<feature type="compositionally biased region" description="Acidic residues" evidence="2">
    <location>
        <begin position="2370"/>
        <end position="2385"/>
    </location>
</feature>
<feature type="compositionally biased region" description="Polar residues" evidence="2">
    <location>
        <begin position="1423"/>
        <end position="1433"/>
    </location>
</feature>
<feature type="region of interest" description="Disordered" evidence="2">
    <location>
        <begin position="1794"/>
        <end position="1853"/>
    </location>
</feature>
<feature type="compositionally biased region" description="Polar residues" evidence="2">
    <location>
        <begin position="1099"/>
        <end position="1109"/>
    </location>
</feature>
<organism evidence="3 4">
    <name type="scientific">Lophium mytilinum</name>
    <dbReference type="NCBI Taxonomy" id="390894"/>
    <lineage>
        <taxon>Eukaryota</taxon>
        <taxon>Fungi</taxon>
        <taxon>Dikarya</taxon>
        <taxon>Ascomycota</taxon>
        <taxon>Pezizomycotina</taxon>
        <taxon>Dothideomycetes</taxon>
        <taxon>Pleosporomycetidae</taxon>
        <taxon>Mytilinidiales</taxon>
        <taxon>Mytilinidiaceae</taxon>
        <taxon>Lophium</taxon>
    </lineage>
</organism>
<protein>
    <submittedName>
        <fullName evidence="3">Uncharacterized protein</fullName>
    </submittedName>
</protein>
<feature type="compositionally biased region" description="Polar residues" evidence="2">
    <location>
        <begin position="1171"/>
        <end position="1185"/>
    </location>
</feature>
<dbReference type="EMBL" id="MU004197">
    <property type="protein sequence ID" value="KAF2490190.1"/>
    <property type="molecule type" value="Genomic_DNA"/>
</dbReference>
<feature type="compositionally biased region" description="Low complexity" evidence="2">
    <location>
        <begin position="1017"/>
        <end position="1028"/>
    </location>
</feature>
<feature type="compositionally biased region" description="Low complexity" evidence="2">
    <location>
        <begin position="968"/>
        <end position="978"/>
    </location>
</feature>
<feature type="compositionally biased region" description="Polar residues" evidence="2">
    <location>
        <begin position="1135"/>
        <end position="1159"/>
    </location>
</feature>
<feature type="region of interest" description="Disordered" evidence="2">
    <location>
        <begin position="1652"/>
        <end position="1675"/>
    </location>
</feature>
<evidence type="ECO:0000256" key="2">
    <source>
        <dbReference type="SAM" id="MobiDB-lite"/>
    </source>
</evidence>
<feature type="compositionally biased region" description="Polar residues" evidence="2">
    <location>
        <begin position="1975"/>
        <end position="2000"/>
    </location>
</feature>
<evidence type="ECO:0000256" key="1">
    <source>
        <dbReference type="SAM" id="Coils"/>
    </source>
</evidence>
<feature type="compositionally biased region" description="Polar residues" evidence="2">
    <location>
        <begin position="1665"/>
        <end position="1675"/>
    </location>
</feature>
<feature type="coiled-coil region" evidence="1">
    <location>
        <begin position="2171"/>
        <end position="2199"/>
    </location>
</feature>
<feature type="region of interest" description="Disordered" evidence="2">
    <location>
        <begin position="1690"/>
        <end position="1710"/>
    </location>
</feature>
<feature type="compositionally biased region" description="Low complexity" evidence="2">
    <location>
        <begin position="1652"/>
        <end position="1664"/>
    </location>
</feature>
<keyword evidence="4" id="KW-1185">Reference proteome</keyword>
<keyword evidence="1" id="KW-0175">Coiled coil</keyword>
<evidence type="ECO:0000313" key="4">
    <source>
        <dbReference type="Proteomes" id="UP000799750"/>
    </source>
</evidence>
<feature type="compositionally biased region" description="Polar residues" evidence="2">
    <location>
        <begin position="924"/>
        <end position="947"/>
    </location>
</feature>
<feature type="compositionally biased region" description="Basic and acidic residues" evidence="2">
    <location>
        <begin position="2293"/>
        <end position="2302"/>
    </location>
</feature>
<accession>A0A6A6QDV3</accession>
<sequence>MDFDHIFRDGWRDLQWFLETIFHSPQKAREFMKWLLGEFHPTIDPPPPIVPEEIFKIAMAEADLILKNGSNLLYSPFLTDCPAEKFASALEEVWKANGLHAPWIDPSMMATIGHDPNPPEFPLNQAPVSTFADRLALFVRLNIPMLKERFQFLKDDLLRLCADSPTAIGLGAVIAVLVCLLYLARKSKRAGAGLAGHVANAQPPPNPQPIPAQNPQMPATVNVQLPPVANIQPVQAAQGSIQDLDDLVSKDEWDTKIAELMEAIGSCADAEDLASTLEEFQKAIDGRLKVEDFSAKMEEIQQDIDGRAKPEDVTIMWNQFMLGFTKDLDLKFGHILKDISSRAKTTDLDPKIETLTRKINRRPTSDAVFQHQTFQNLVTKVNKLRDIICGLRDEAGNLIPTAQGIDKQVKKIRIDLKSLLSGDQLAEHDTIKQLKKGIDSMDAKFLETEKLSDHAHFSQLRTAVEGLSALLTTLNNDFEAYKKSVDEKLSKGIHTDAESSITTSERQSLFKECLADPDCQDMLRATLASMKESEDKDTKMHASIATKADKNVVAALEAKITLLEDSKVAVEKRNHAFRQQRFALRLHQKQTRRSRREAVRATKNTQQALRMMTKEQDDKSIRRVGVLRRKVTKELARKAEKQDVTDLQQEVQNTNAQLLTKSDADDVTGLQNSVQTLQADVAKKAIKKRLTALEQTVQTLTADVSQKAHAQDLTTLREDSQALAKAVDDKAEKQDFTILEQEVKNFDGHFASKTDTDKVITLVEGMSEILYSKAGKDAVTALSNDLQIMRGDVDSKAEKGLVLALSEDVQDIKKQLTNVYSPFEEKNETQEPDSDTRKDKDDDTPEDDDQGAGAGQGDDDGTPEDEGHGAGAGQGDDSPNRHGAGADQDERKKDSEDQSDGQEDDSDGDDDPSNPGKGSAIAIKSNQAVAQNPVDNTPSSPVRQTGNSEESGSPSSVMSSLLTHGSPNSANNLASALNTNVTDIVERVKGEDKHGELPPSSLTISHDPNSLATDTLSSESPAKSPSSSILNGEVSTHSEVLTSGEVLTQGEISTQDGVSTKNEISTQVEVKTHGSDGAGAPSKGQETLTNTTEEDTNNVLNATSPSAITTGAGVDTSLPAQHADHSRSTGLAGPSSESATNSSGFQTTVSNDTARQLNPNKDDNKEPEGENTVNELQSTAGSNTPPRKIKKVRRRAINMRQTEDLLRTRYHLAKPTSAEDLLMLALGPKVTLFWSNEGNFMRQSLAILQELSPEFVFTTEADEKWIAIASEIPLPVCEGTLFTLKKKDFVSGIDDDDFRDPDERKKDEQAAKKRNELADDKDLSIHKKDGDDADDDDPADGGQGGAEASGSSHGNDKGGDNTARSTEPSKWGTSNETTGPSSNTEASDRSLPSGTPGTDSTSSTPPHIAGEQSSTRPVPMQSLDFTPTTSSSKFVLDPPRFVFRTSSESNTIGQAIDSQPTLPKDARITPVSELATRSRGSVSARPLSVNMARVKSTLSKQALKPRPTLAKAAPTTPVGGQATRSCDIVLRPARFEFKLPRDPSINQEAMVFEPTTPKTTSATPASVLATPVNEYKLARPRLSYTPSFIPSFNPNIAQHATKSTLAKAAPTTPVGGPAAPPSSFGLAVPRSTFDPSFKPIITQHAMDFQAAQAPATQVPANQAPSNSGATPFVNQQGPFVSSALQVNANQGTQPQAGPATANGENTTDKFDHDMGDVSKDVEENGISHSGGAATGQVHFQVAAAVKPNPQFKDDLETGNVKMKDGMGHESKEVEVNGVAHSGGALTVQDHFQGAGVVKPNPQSRDDLETGNVKMKEETQDNDGDEQMGVDDNASGGSVPDATPPQAPQLSSQNYSVMELFPADPTLRKYLDIRQGVLGHIFQTLSEAGVANNGNFSYEERVTLARAMEFKIANARGAGSYDKYHEEVEKLSRRMGSVKVGNSALWLRCLADWRLSVKDLPGFAPLPINMEVNMEPTLQSPSSPHSTSQAMENQPGRQQFAQAPPTPDARPEASNASTFPPPSVMPQASTQTPRSSNVEAPHRETQIAPLPLPFSTRSALDRLQPVFLQRERYHPEDWKEERYSHWLNDVRLKGLYFLYEHVFQRQNRARLFKDAPLFTDEDMVYLAVDAEERAIRFWAAGHYEDRRNDQRYGEKIQQEGDEGRIAIGAAQMRKAKKDIADQQKADEAAMEEEARRSEAEMRARNAAFQAKYKLKEPEFARDLAADKAYRAKMAQEAEEEQRRQIELKKVAEQAIRDARNSAARTTALMKAKDAQDAADEAGRQFQKWQAELVASEKEEEATRQAELMGDTEPSDHETLAQRVAERDRQAANARQGRPQEPEERDVPLEPPALAAAPENDTAPDNSTFAVPDDDDDDDGWGGEDGAEQAMLQELQ</sequence>
<reference evidence="3" key="1">
    <citation type="journal article" date="2020" name="Stud. Mycol.">
        <title>101 Dothideomycetes genomes: a test case for predicting lifestyles and emergence of pathogens.</title>
        <authorList>
            <person name="Haridas S."/>
            <person name="Albert R."/>
            <person name="Binder M."/>
            <person name="Bloem J."/>
            <person name="Labutti K."/>
            <person name="Salamov A."/>
            <person name="Andreopoulos B."/>
            <person name="Baker S."/>
            <person name="Barry K."/>
            <person name="Bills G."/>
            <person name="Bluhm B."/>
            <person name="Cannon C."/>
            <person name="Castanera R."/>
            <person name="Culley D."/>
            <person name="Daum C."/>
            <person name="Ezra D."/>
            <person name="Gonzalez J."/>
            <person name="Henrissat B."/>
            <person name="Kuo A."/>
            <person name="Liang C."/>
            <person name="Lipzen A."/>
            <person name="Lutzoni F."/>
            <person name="Magnuson J."/>
            <person name="Mondo S."/>
            <person name="Nolan M."/>
            <person name="Ohm R."/>
            <person name="Pangilinan J."/>
            <person name="Park H.-J."/>
            <person name="Ramirez L."/>
            <person name="Alfaro M."/>
            <person name="Sun H."/>
            <person name="Tritt A."/>
            <person name="Yoshinaga Y."/>
            <person name="Zwiers L.-H."/>
            <person name="Turgeon B."/>
            <person name="Goodwin S."/>
            <person name="Spatafora J."/>
            <person name="Crous P."/>
            <person name="Grigoriev I."/>
        </authorList>
    </citation>
    <scope>NUCLEOTIDE SEQUENCE</scope>
    <source>
        <strain evidence="3">CBS 269.34</strain>
    </source>
</reference>
<feature type="compositionally biased region" description="Basic and acidic residues" evidence="2">
    <location>
        <begin position="984"/>
        <end position="996"/>
    </location>
</feature>
<feature type="region of interest" description="Disordered" evidence="2">
    <location>
        <begin position="820"/>
        <end position="1191"/>
    </location>
</feature>
<feature type="compositionally biased region" description="Polar residues" evidence="2">
    <location>
        <begin position="1000"/>
        <end position="1016"/>
    </location>
</feature>
<feature type="compositionally biased region" description="Basic and acidic residues" evidence="2">
    <location>
        <begin position="1803"/>
        <end position="1818"/>
    </location>
</feature>
<feature type="compositionally biased region" description="Basic and acidic residues" evidence="2">
    <location>
        <begin position="2336"/>
        <end position="2346"/>
    </location>
</feature>
<feature type="region of interest" description="Disordered" evidence="2">
    <location>
        <begin position="1974"/>
        <end position="2052"/>
    </location>
</feature>
<feature type="region of interest" description="Disordered" evidence="2">
    <location>
        <begin position="2290"/>
        <end position="2394"/>
    </location>
</feature>
<feature type="compositionally biased region" description="Basic and acidic residues" evidence="2">
    <location>
        <begin position="823"/>
        <end position="841"/>
    </location>
</feature>
<proteinExistence type="predicted"/>
<feature type="compositionally biased region" description="Basic and acidic residues" evidence="2">
    <location>
        <begin position="2312"/>
        <end position="2328"/>
    </location>
</feature>
<feature type="region of interest" description="Disordered" evidence="2">
    <location>
        <begin position="1293"/>
        <end position="1436"/>
    </location>
</feature>
<dbReference type="Proteomes" id="UP000799750">
    <property type="component" value="Unassembled WGS sequence"/>
</dbReference>
<feature type="compositionally biased region" description="Acidic residues" evidence="2">
    <location>
        <begin position="897"/>
        <end position="912"/>
    </location>
</feature>
<feature type="compositionally biased region" description="Polar residues" evidence="2">
    <location>
        <begin position="1050"/>
        <end position="1069"/>
    </location>
</feature>
<gene>
    <name evidence="3" type="ORF">BU16DRAFT_566219</name>
</gene>
<feature type="compositionally biased region" description="Low complexity" evidence="2">
    <location>
        <begin position="1392"/>
        <end position="1406"/>
    </location>
</feature>
<feature type="compositionally biased region" description="Low complexity" evidence="2">
    <location>
        <begin position="948"/>
        <end position="960"/>
    </location>
</feature>
<feature type="compositionally biased region" description="Polar residues" evidence="2">
    <location>
        <begin position="1029"/>
        <end position="1041"/>
    </location>
</feature>
<feature type="compositionally biased region" description="Polar residues" evidence="2">
    <location>
        <begin position="2025"/>
        <end position="2037"/>
    </location>
</feature>
<dbReference type="OrthoDB" id="10682461at2759"/>
<name>A0A6A6QDV3_9PEZI</name>